<dbReference type="SUPFAM" id="SSF53850">
    <property type="entry name" value="Periplasmic binding protein-like II"/>
    <property type="match status" value="1"/>
</dbReference>
<dbReference type="Proteomes" id="UP000184387">
    <property type="component" value="Unassembled WGS sequence"/>
</dbReference>
<dbReference type="RefSeq" id="WP_086062154.1">
    <property type="nucleotide sequence ID" value="NZ_FQZF01000013.1"/>
</dbReference>
<evidence type="ECO:0000313" key="7">
    <source>
        <dbReference type="Proteomes" id="UP000184387"/>
    </source>
</evidence>
<dbReference type="GO" id="GO:0003677">
    <property type="term" value="F:DNA binding"/>
    <property type="evidence" value="ECO:0007669"/>
    <property type="project" value="UniProtKB-KW"/>
</dbReference>
<comment type="similarity">
    <text evidence="1">Belongs to the LysR transcriptional regulatory family.</text>
</comment>
<protein>
    <submittedName>
        <fullName evidence="6">DNA-binding transcriptional regulator, LysR family</fullName>
    </submittedName>
</protein>
<dbReference type="GO" id="GO:0003700">
    <property type="term" value="F:DNA-binding transcription factor activity"/>
    <property type="evidence" value="ECO:0007669"/>
    <property type="project" value="InterPro"/>
</dbReference>
<dbReference type="SUPFAM" id="SSF46785">
    <property type="entry name" value="Winged helix' DNA-binding domain"/>
    <property type="match status" value="1"/>
</dbReference>
<dbReference type="Pfam" id="PF03466">
    <property type="entry name" value="LysR_substrate"/>
    <property type="match status" value="1"/>
</dbReference>
<dbReference type="PROSITE" id="PS50931">
    <property type="entry name" value="HTH_LYSR"/>
    <property type="match status" value="1"/>
</dbReference>
<gene>
    <name evidence="6" type="ORF">SAMN02745194_02476</name>
</gene>
<organism evidence="6 7">
    <name type="scientific">Muricoccus roseus</name>
    <dbReference type="NCBI Taxonomy" id="198092"/>
    <lineage>
        <taxon>Bacteria</taxon>
        <taxon>Pseudomonadati</taxon>
        <taxon>Pseudomonadota</taxon>
        <taxon>Alphaproteobacteria</taxon>
        <taxon>Acetobacterales</taxon>
        <taxon>Roseomonadaceae</taxon>
        <taxon>Muricoccus</taxon>
    </lineage>
</organism>
<name>A0A1M6J0J7_9PROT</name>
<dbReference type="InterPro" id="IPR000847">
    <property type="entry name" value="LysR_HTH_N"/>
</dbReference>
<dbReference type="CDD" id="cd08422">
    <property type="entry name" value="PBP2_CrgA_like"/>
    <property type="match status" value="1"/>
</dbReference>
<keyword evidence="4" id="KW-0804">Transcription</keyword>
<evidence type="ECO:0000256" key="2">
    <source>
        <dbReference type="ARBA" id="ARBA00023015"/>
    </source>
</evidence>
<dbReference type="Gene3D" id="3.40.190.290">
    <property type="match status" value="1"/>
</dbReference>
<evidence type="ECO:0000256" key="3">
    <source>
        <dbReference type="ARBA" id="ARBA00023125"/>
    </source>
</evidence>
<evidence type="ECO:0000259" key="5">
    <source>
        <dbReference type="PROSITE" id="PS50931"/>
    </source>
</evidence>
<dbReference type="Pfam" id="PF00126">
    <property type="entry name" value="HTH_1"/>
    <property type="match status" value="1"/>
</dbReference>
<evidence type="ECO:0000313" key="6">
    <source>
        <dbReference type="EMBL" id="SHJ40197.1"/>
    </source>
</evidence>
<dbReference type="AlphaFoldDB" id="A0A1M6J0J7"/>
<keyword evidence="2" id="KW-0805">Transcription regulation</keyword>
<reference evidence="6 7" key="1">
    <citation type="submission" date="2016-11" db="EMBL/GenBank/DDBJ databases">
        <authorList>
            <person name="Jaros S."/>
            <person name="Januszkiewicz K."/>
            <person name="Wedrychowicz H."/>
        </authorList>
    </citation>
    <scope>NUCLEOTIDE SEQUENCE [LARGE SCALE GENOMIC DNA]</scope>
    <source>
        <strain evidence="6 7">DSM 14916</strain>
    </source>
</reference>
<dbReference type="InterPro" id="IPR058163">
    <property type="entry name" value="LysR-type_TF_proteobact-type"/>
</dbReference>
<dbReference type="InterPro" id="IPR036388">
    <property type="entry name" value="WH-like_DNA-bd_sf"/>
</dbReference>
<feature type="domain" description="HTH lysR-type" evidence="5">
    <location>
        <begin position="1"/>
        <end position="58"/>
    </location>
</feature>
<keyword evidence="7" id="KW-1185">Reference proteome</keyword>
<dbReference type="EMBL" id="FQZF01000013">
    <property type="protein sequence ID" value="SHJ40197.1"/>
    <property type="molecule type" value="Genomic_DNA"/>
</dbReference>
<evidence type="ECO:0000256" key="4">
    <source>
        <dbReference type="ARBA" id="ARBA00023163"/>
    </source>
</evidence>
<dbReference type="Gene3D" id="1.10.10.10">
    <property type="entry name" value="Winged helix-like DNA-binding domain superfamily/Winged helix DNA-binding domain"/>
    <property type="match status" value="1"/>
</dbReference>
<accession>A0A1M6J0J7</accession>
<dbReference type="InterPro" id="IPR005119">
    <property type="entry name" value="LysR_subst-bd"/>
</dbReference>
<keyword evidence="3 6" id="KW-0238">DNA-binding</keyword>
<sequence>MDLLALADFNLVARHEGFGRAARAAGRPKATLSRRVAELESSLDLRLFERGARTLRLTQEGRALYERTGALLTELDEAAAAIASGVDSPRGRLRVSAPLLFSQTAMGRLAADFALKFPDVRLEVTTEDRAVDMVEEGYDLVIRVNPDPDESLVGRVFLRDRLVVVANPALERPKDGSAVPVVVRGAGEGSAAWDVVTPAGRARIAVRTVLGLSSLIMVRDAVRAGVGAGRLPVSLVSRDLAAGRLVQWGDMDGPEIALWALYPSRRLLSARVTAFLDHLRDAFPQGHPDELAAYLEDRWCRAPRSTDSASATATGTTAWADRLGRDSIIVPEE</sequence>
<dbReference type="OrthoDB" id="9812435at2"/>
<proteinExistence type="inferred from homology"/>
<dbReference type="InterPro" id="IPR036390">
    <property type="entry name" value="WH_DNA-bd_sf"/>
</dbReference>
<dbReference type="PANTHER" id="PTHR30537:SF5">
    <property type="entry name" value="HTH-TYPE TRANSCRIPTIONAL ACTIVATOR TTDR-RELATED"/>
    <property type="match status" value="1"/>
</dbReference>
<dbReference type="PANTHER" id="PTHR30537">
    <property type="entry name" value="HTH-TYPE TRANSCRIPTIONAL REGULATOR"/>
    <property type="match status" value="1"/>
</dbReference>
<evidence type="ECO:0000256" key="1">
    <source>
        <dbReference type="ARBA" id="ARBA00009437"/>
    </source>
</evidence>
<dbReference type="STRING" id="198092.SAMN02745194_02476"/>